<dbReference type="EnsemblMetazoa" id="XM_022812226">
    <property type="protein sequence ID" value="XP_022667961"/>
    <property type="gene ID" value="LOC111253173"/>
</dbReference>
<name>A0A7M7KP55_VARDE</name>
<dbReference type="KEGG" id="vde:111253173"/>
<dbReference type="AlphaFoldDB" id="A0A7M7KP55"/>
<organism evidence="2 3">
    <name type="scientific">Varroa destructor</name>
    <name type="common">Honeybee mite</name>
    <dbReference type="NCBI Taxonomy" id="109461"/>
    <lineage>
        <taxon>Eukaryota</taxon>
        <taxon>Metazoa</taxon>
        <taxon>Ecdysozoa</taxon>
        <taxon>Arthropoda</taxon>
        <taxon>Chelicerata</taxon>
        <taxon>Arachnida</taxon>
        <taxon>Acari</taxon>
        <taxon>Parasitiformes</taxon>
        <taxon>Mesostigmata</taxon>
        <taxon>Gamasina</taxon>
        <taxon>Dermanyssoidea</taxon>
        <taxon>Varroidae</taxon>
        <taxon>Varroa</taxon>
    </lineage>
</organism>
<protein>
    <submittedName>
        <fullName evidence="2">Uncharacterized protein</fullName>
    </submittedName>
</protein>
<evidence type="ECO:0000313" key="3">
    <source>
        <dbReference type="Proteomes" id="UP000594260"/>
    </source>
</evidence>
<feature type="signal peptide" evidence="1">
    <location>
        <begin position="1"/>
        <end position="18"/>
    </location>
</feature>
<accession>A0A7M7KP55</accession>
<keyword evidence="1" id="KW-0732">Signal</keyword>
<evidence type="ECO:0000313" key="2">
    <source>
        <dbReference type="EnsemblMetazoa" id="XP_022667961"/>
    </source>
</evidence>
<reference evidence="2" key="1">
    <citation type="submission" date="2021-01" db="UniProtKB">
        <authorList>
            <consortium name="EnsemblMetazoa"/>
        </authorList>
    </citation>
    <scope>IDENTIFICATION</scope>
</reference>
<proteinExistence type="predicted"/>
<dbReference type="InParanoid" id="A0A7M7KP55"/>
<feature type="chain" id="PRO_5029801390" evidence="1">
    <location>
        <begin position="19"/>
        <end position="102"/>
    </location>
</feature>
<dbReference type="RefSeq" id="XP_022667961.1">
    <property type="nucleotide sequence ID" value="XM_022812226.1"/>
</dbReference>
<evidence type="ECO:0000256" key="1">
    <source>
        <dbReference type="SAM" id="SignalP"/>
    </source>
</evidence>
<dbReference type="GeneID" id="111253173"/>
<sequence>MRQSIFIFAVLAVPFVIGLYPVPQTIQFRHWVTSPSPKFLVVCRIGSFLEYPSSCARNNYRDCTHPECKCPEGTYCCLDSLRCDNFCQNATSWRRISADCDY</sequence>
<dbReference type="Proteomes" id="UP000594260">
    <property type="component" value="Unplaced"/>
</dbReference>
<keyword evidence="3" id="KW-1185">Reference proteome</keyword>